<evidence type="ECO:0000313" key="2">
    <source>
        <dbReference type="Proteomes" id="UP000051952"/>
    </source>
</evidence>
<evidence type="ECO:0000313" key="1">
    <source>
        <dbReference type="EMBL" id="CUG06115.1"/>
    </source>
</evidence>
<dbReference type="AlphaFoldDB" id="A0A0S4J2E4"/>
<dbReference type="OrthoDB" id="10571077at2759"/>
<reference evidence="2" key="1">
    <citation type="submission" date="2015-09" db="EMBL/GenBank/DDBJ databases">
        <authorList>
            <consortium name="Pathogen Informatics"/>
        </authorList>
    </citation>
    <scope>NUCLEOTIDE SEQUENCE [LARGE SCALE GENOMIC DNA]</scope>
    <source>
        <strain evidence="2">Lake Konstanz</strain>
    </source>
</reference>
<feature type="non-terminal residue" evidence="1">
    <location>
        <position position="429"/>
    </location>
</feature>
<gene>
    <name evidence="1" type="ORF">BSAL_71685</name>
</gene>
<feature type="non-terminal residue" evidence="1">
    <location>
        <position position="1"/>
    </location>
</feature>
<keyword evidence="2" id="KW-1185">Reference proteome</keyword>
<proteinExistence type="predicted"/>
<accession>A0A0S4J2E4</accession>
<name>A0A0S4J2E4_BODSA</name>
<protein>
    <submittedName>
        <fullName evidence="1">Uncharacterized protein</fullName>
    </submittedName>
</protein>
<dbReference type="EMBL" id="CYKH01000561">
    <property type="protein sequence ID" value="CUG06115.1"/>
    <property type="molecule type" value="Genomic_DNA"/>
</dbReference>
<sequence>RLFWYLPSNVCPRAGFFVLVLPFLAHQSEVYPSVISQMTTYLSPQSPMFATLPVLLAMLIIIGNGDAVASPVIRLFIGYCPTDFTGAGAIVDVNPLTGAWTIKHSKVDLPSSEVFGCVADYNPTFDFSQSNPDELWLDFVSDDADFLNVNMAAGNVTALISPDEFFTGFIDFKVFPDDSGALQGITGTVTESGYCSNGCLGYGIQNTTLASHRRYRQISTIPFKAGADDTSFVDWEANTLAFQGSYDLRATTCGPLSSSQCLVTISTADGSVTSAVYTPNYQVFKFDRTYIEPTTRSTAIRTHERLAGTTQSREVLAFASGNLCSGRSDSNWTYQFLSVDMSSANASVVSCIDPSFVLDEDQWVGGFSSTHELFATGSGNGNGDDPQIAVLNVTSGSVILNAHLSGLATKFQPHLLAVVAGKRRAFAVG</sequence>
<organism evidence="1 2">
    <name type="scientific">Bodo saltans</name>
    <name type="common">Flagellated protozoan</name>
    <dbReference type="NCBI Taxonomy" id="75058"/>
    <lineage>
        <taxon>Eukaryota</taxon>
        <taxon>Discoba</taxon>
        <taxon>Euglenozoa</taxon>
        <taxon>Kinetoplastea</taxon>
        <taxon>Metakinetoplastina</taxon>
        <taxon>Eubodonida</taxon>
        <taxon>Bodonidae</taxon>
        <taxon>Bodo</taxon>
    </lineage>
</organism>
<dbReference type="VEuPathDB" id="TriTrypDB:BSAL_71685"/>
<dbReference type="OMA" id="DECPSES"/>
<dbReference type="Proteomes" id="UP000051952">
    <property type="component" value="Unassembled WGS sequence"/>
</dbReference>